<dbReference type="GO" id="GO:0005524">
    <property type="term" value="F:ATP binding"/>
    <property type="evidence" value="ECO:0007669"/>
    <property type="project" value="UniProtKB-UniRule"/>
</dbReference>
<evidence type="ECO:0000256" key="5">
    <source>
        <dbReference type="ARBA" id="ARBA00022840"/>
    </source>
</evidence>
<proteinExistence type="inferred from homology"/>
<dbReference type="PANTHER" id="PTHR10434">
    <property type="entry name" value="1-ACYL-SN-GLYCEROL-3-PHOSPHATE ACYLTRANSFERASE"/>
    <property type="match status" value="1"/>
</dbReference>
<reference evidence="11" key="1">
    <citation type="submission" date="2020-10" db="EMBL/GenBank/DDBJ databases">
        <authorList>
            <person name="Gilroy R."/>
        </authorList>
    </citation>
    <scope>NUCLEOTIDE SEQUENCE</scope>
    <source>
        <strain evidence="11">CHK157-1446</strain>
    </source>
</reference>
<dbReference type="InterPro" id="IPR002123">
    <property type="entry name" value="Plipid/glycerol_acylTrfase"/>
</dbReference>
<comment type="subcellular location">
    <subcellularLocation>
        <location evidence="9">Cytoplasm</location>
    </subcellularLocation>
</comment>
<name>A0A9D1EN71_9FIRM</name>
<feature type="binding site" evidence="9">
    <location>
        <begin position="9"/>
        <end position="17"/>
    </location>
    <ligand>
        <name>ATP</name>
        <dbReference type="ChEBI" id="CHEBI:30616"/>
    </ligand>
</feature>
<organism evidence="11 12">
    <name type="scientific">Candidatus Faeciplasma gallinarum</name>
    <dbReference type="NCBI Taxonomy" id="2840799"/>
    <lineage>
        <taxon>Bacteria</taxon>
        <taxon>Bacillati</taxon>
        <taxon>Bacillota</taxon>
        <taxon>Clostridia</taxon>
        <taxon>Eubacteriales</taxon>
        <taxon>Oscillospiraceae</taxon>
        <taxon>Oscillospiraceae incertae sedis</taxon>
        <taxon>Candidatus Faeciplasma</taxon>
    </lineage>
</organism>
<keyword evidence="4 9" id="KW-0418">Kinase</keyword>
<comment type="catalytic activity">
    <reaction evidence="7 9">
        <text>dCMP + ATP = dCDP + ADP</text>
        <dbReference type="Rhea" id="RHEA:25094"/>
        <dbReference type="ChEBI" id="CHEBI:30616"/>
        <dbReference type="ChEBI" id="CHEBI:57566"/>
        <dbReference type="ChEBI" id="CHEBI:58593"/>
        <dbReference type="ChEBI" id="CHEBI:456216"/>
        <dbReference type="EC" id="2.7.4.25"/>
    </reaction>
</comment>
<keyword evidence="3 9" id="KW-0547">Nucleotide-binding</keyword>
<evidence type="ECO:0000313" key="11">
    <source>
        <dbReference type="EMBL" id="HIS24304.1"/>
    </source>
</evidence>
<evidence type="ECO:0000256" key="6">
    <source>
        <dbReference type="ARBA" id="ARBA00023315"/>
    </source>
</evidence>
<evidence type="ECO:0000256" key="9">
    <source>
        <dbReference type="HAMAP-Rule" id="MF_00238"/>
    </source>
</evidence>
<dbReference type="GO" id="GO:0036431">
    <property type="term" value="F:dCMP kinase activity"/>
    <property type="evidence" value="ECO:0007669"/>
    <property type="project" value="InterPro"/>
</dbReference>
<dbReference type="GO" id="GO:0006220">
    <property type="term" value="P:pyrimidine nucleotide metabolic process"/>
    <property type="evidence" value="ECO:0007669"/>
    <property type="project" value="UniProtKB-UniRule"/>
</dbReference>
<dbReference type="NCBIfam" id="TIGR00017">
    <property type="entry name" value="cmk"/>
    <property type="match status" value="1"/>
</dbReference>
<dbReference type="SUPFAM" id="SSF52540">
    <property type="entry name" value="P-loop containing nucleoside triphosphate hydrolases"/>
    <property type="match status" value="1"/>
</dbReference>
<dbReference type="HAMAP" id="MF_00238">
    <property type="entry name" value="Cytidyl_kinase_type1"/>
    <property type="match status" value="1"/>
</dbReference>
<comment type="similarity">
    <text evidence="1 9">Belongs to the cytidylate kinase family. Type 1 subfamily.</text>
</comment>
<comment type="caution">
    <text evidence="11">The sequence shown here is derived from an EMBL/GenBank/DDBJ whole genome shotgun (WGS) entry which is preliminary data.</text>
</comment>
<dbReference type="AlphaFoldDB" id="A0A9D1EN71"/>
<dbReference type="EC" id="2.7.4.25" evidence="9"/>
<evidence type="ECO:0000313" key="12">
    <source>
        <dbReference type="Proteomes" id="UP000823982"/>
    </source>
</evidence>
<dbReference type="CDD" id="cd02020">
    <property type="entry name" value="CMPK"/>
    <property type="match status" value="1"/>
</dbReference>
<dbReference type="SUPFAM" id="SSF69593">
    <property type="entry name" value="Glycerol-3-phosphate (1)-acyltransferase"/>
    <property type="match status" value="1"/>
</dbReference>
<dbReference type="Pfam" id="PF01553">
    <property type="entry name" value="Acyltransferase"/>
    <property type="match status" value="1"/>
</dbReference>
<dbReference type="EMBL" id="DVIR01000029">
    <property type="protein sequence ID" value="HIS24304.1"/>
    <property type="molecule type" value="Genomic_DNA"/>
</dbReference>
<dbReference type="PANTHER" id="PTHR10434:SF11">
    <property type="entry name" value="1-ACYL-SN-GLYCEROL-3-PHOSPHATE ACYLTRANSFERASE"/>
    <property type="match status" value="1"/>
</dbReference>
<dbReference type="InterPro" id="IPR027417">
    <property type="entry name" value="P-loop_NTPase"/>
</dbReference>
<evidence type="ECO:0000256" key="3">
    <source>
        <dbReference type="ARBA" id="ARBA00022741"/>
    </source>
</evidence>
<keyword evidence="2 9" id="KW-0808">Transferase</keyword>
<keyword evidence="5 9" id="KW-0067">ATP-binding</keyword>
<keyword evidence="9" id="KW-0963">Cytoplasm</keyword>
<feature type="domain" description="Phospholipid/glycerol acyltransferase" evidence="10">
    <location>
        <begin position="279"/>
        <end position="390"/>
    </location>
</feature>
<evidence type="ECO:0000256" key="4">
    <source>
        <dbReference type="ARBA" id="ARBA00022777"/>
    </source>
</evidence>
<comment type="catalytic activity">
    <reaction evidence="8 9">
        <text>CMP + ATP = CDP + ADP</text>
        <dbReference type="Rhea" id="RHEA:11600"/>
        <dbReference type="ChEBI" id="CHEBI:30616"/>
        <dbReference type="ChEBI" id="CHEBI:58069"/>
        <dbReference type="ChEBI" id="CHEBI:60377"/>
        <dbReference type="ChEBI" id="CHEBI:456216"/>
        <dbReference type="EC" id="2.7.4.25"/>
    </reaction>
</comment>
<keyword evidence="6" id="KW-0012">Acyltransferase</keyword>
<evidence type="ECO:0000256" key="2">
    <source>
        <dbReference type="ARBA" id="ARBA00022679"/>
    </source>
</evidence>
<protein>
    <recommendedName>
        <fullName evidence="9">Cytidylate kinase</fullName>
        <shortName evidence="9">CK</shortName>
        <ecNumber evidence="9">2.7.4.25</ecNumber>
    </recommendedName>
    <alternativeName>
        <fullName evidence="9">Cytidine monophosphate kinase</fullName>
        <shortName evidence="9">CMP kinase</shortName>
    </alternativeName>
</protein>
<dbReference type="SMART" id="SM00563">
    <property type="entry name" value="PlsC"/>
    <property type="match status" value="1"/>
</dbReference>
<dbReference type="Proteomes" id="UP000823982">
    <property type="component" value="Unassembled WGS sequence"/>
</dbReference>
<evidence type="ECO:0000256" key="8">
    <source>
        <dbReference type="ARBA" id="ARBA00048478"/>
    </source>
</evidence>
<sequence>MVINCAIDGPSGAGKSTIAKGVAKRLGLVYVDTGALYRTVGLYALRCGADTTSADEVMPLLDGMSVELKYVNGEQRVLLNGEDVSDVIRTNEISMAASNVSAIPAVREFLLGLQRNIAASTSIVMDGRDIGTVILPQANVKIFMTASAEERAKRRHKELVERGQSISYEEVLNDINKRDYNDSHRDIAPLKKADDAYELDTTGMTIDEVVGKVCLIIEQKTSAGDMSAEQIEPAPKRRSLSKLHLFIYGVVRLGVRAYLRLICRLRYEGTENIPSSGSYIVASNHISWSDPVYVNAAVKNVSSYIAKESIFKHPLSFLLKVLHVFPIKRDQTDRDALSTAVRYLDKGYNLTIFPEGTRSKDGKLGKGKSGVAFISHAAKADILPAGITVKKEKGKRKSVTVRYGKIIPYTSLGITGMSASQLRHARDMVMSKIGELIDIE</sequence>
<dbReference type="GO" id="GO:0003841">
    <property type="term" value="F:1-acylglycerol-3-phosphate O-acyltransferase activity"/>
    <property type="evidence" value="ECO:0007669"/>
    <property type="project" value="TreeGrafter"/>
</dbReference>
<reference evidence="11" key="2">
    <citation type="journal article" date="2021" name="PeerJ">
        <title>Extensive microbial diversity within the chicken gut microbiome revealed by metagenomics and culture.</title>
        <authorList>
            <person name="Gilroy R."/>
            <person name="Ravi A."/>
            <person name="Getino M."/>
            <person name="Pursley I."/>
            <person name="Horton D.L."/>
            <person name="Alikhan N.F."/>
            <person name="Baker D."/>
            <person name="Gharbi K."/>
            <person name="Hall N."/>
            <person name="Watson M."/>
            <person name="Adriaenssens E.M."/>
            <person name="Foster-Nyarko E."/>
            <person name="Jarju S."/>
            <person name="Secka A."/>
            <person name="Antonio M."/>
            <person name="Oren A."/>
            <person name="Chaudhuri R.R."/>
            <person name="La Ragione R."/>
            <person name="Hildebrand F."/>
            <person name="Pallen M.J."/>
        </authorList>
    </citation>
    <scope>NUCLEOTIDE SEQUENCE</scope>
    <source>
        <strain evidence="11">CHK157-1446</strain>
    </source>
</reference>
<dbReference type="CDD" id="cd07989">
    <property type="entry name" value="LPLAT_AGPAT-like"/>
    <property type="match status" value="1"/>
</dbReference>
<evidence type="ECO:0000256" key="1">
    <source>
        <dbReference type="ARBA" id="ARBA00009427"/>
    </source>
</evidence>
<dbReference type="GO" id="GO:0005737">
    <property type="term" value="C:cytoplasm"/>
    <property type="evidence" value="ECO:0007669"/>
    <property type="project" value="UniProtKB-SubCell"/>
</dbReference>
<evidence type="ECO:0000256" key="7">
    <source>
        <dbReference type="ARBA" id="ARBA00047615"/>
    </source>
</evidence>
<dbReference type="InterPro" id="IPR003136">
    <property type="entry name" value="Cytidylate_kin"/>
</dbReference>
<dbReference type="Gene3D" id="3.40.50.300">
    <property type="entry name" value="P-loop containing nucleotide triphosphate hydrolases"/>
    <property type="match status" value="1"/>
</dbReference>
<dbReference type="InterPro" id="IPR011994">
    <property type="entry name" value="Cytidylate_kinase_dom"/>
</dbReference>
<dbReference type="Pfam" id="PF02224">
    <property type="entry name" value="Cytidylate_kin"/>
    <property type="match status" value="1"/>
</dbReference>
<dbReference type="GO" id="GO:0006654">
    <property type="term" value="P:phosphatidic acid biosynthetic process"/>
    <property type="evidence" value="ECO:0007669"/>
    <property type="project" value="TreeGrafter"/>
</dbReference>
<evidence type="ECO:0000259" key="10">
    <source>
        <dbReference type="SMART" id="SM00563"/>
    </source>
</evidence>
<accession>A0A9D1EN71</accession>
<gene>
    <name evidence="9" type="primary">cmk</name>
    <name evidence="11" type="ORF">IAD01_02750</name>
</gene>